<protein>
    <recommendedName>
        <fullName evidence="3">2-oxo-4-hydroxy-4-carboxy-5-ureidoimidazoline decarboxylase</fullName>
        <ecNumber evidence="3">4.1.1.97</ecNumber>
    </recommendedName>
</protein>
<dbReference type="Pfam" id="PF09349">
    <property type="entry name" value="OHCU_decarbox"/>
    <property type="match status" value="1"/>
</dbReference>
<keyword evidence="4" id="KW-0659">Purine metabolism</keyword>
<dbReference type="NCBIfam" id="TIGR03180">
    <property type="entry name" value="UraD_2"/>
    <property type="match status" value="1"/>
</dbReference>
<dbReference type="SUPFAM" id="SSF158694">
    <property type="entry name" value="UraD-Like"/>
    <property type="match status" value="1"/>
</dbReference>
<dbReference type="AlphaFoldDB" id="A0A0A3YI49"/>
<dbReference type="GO" id="GO:0051997">
    <property type="term" value="F:2-oxo-4-hydroxy-4-carboxy-5-ureidoimidazoline decarboxylase activity"/>
    <property type="evidence" value="ECO:0007669"/>
    <property type="project" value="UniProtKB-EC"/>
</dbReference>
<dbReference type="Gene3D" id="1.10.3330.10">
    <property type="entry name" value="Oxo-4-hydroxy-4-carboxy-5-ureidoimidazoline decarboxylase"/>
    <property type="match status" value="1"/>
</dbReference>
<dbReference type="OrthoDB" id="9800909at2"/>
<dbReference type="GO" id="GO:0019628">
    <property type="term" value="P:urate catabolic process"/>
    <property type="evidence" value="ECO:0007669"/>
    <property type="project" value="TreeGrafter"/>
</dbReference>
<proteinExistence type="predicted"/>
<evidence type="ECO:0000256" key="3">
    <source>
        <dbReference type="ARBA" id="ARBA00012257"/>
    </source>
</evidence>
<evidence type="ECO:0000313" key="9">
    <source>
        <dbReference type="EMBL" id="KGT86325.1"/>
    </source>
</evidence>
<sequence>MKLEPFNQAPVAEAKKLIAHCVAIPAWQQALVAARPFSSLTALLETGDRLAAAWDAQALNKALSAHPRIGEKAQGSGKEAELSRGEQSSVNAEDTALKQALKAGNAAYEQRFGRVFLIRAKGRSGEEMLAELLRRLANDPQQEQQEALGQLREITLLRLKETFA</sequence>
<dbReference type="PANTHER" id="PTHR43466:SF1">
    <property type="entry name" value="2-OXO-4-HYDROXY-4-CARBOXY-5-UREIDOIMIDAZOLINE DECARBOXYLASE-RELATED"/>
    <property type="match status" value="1"/>
</dbReference>
<evidence type="ECO:0000259" key="8">
    <source>
        <dbReference type="Pfam" id="PF09349"/>
    </source>
</evidence>
<dbReference type="PANTHER" id="PTHR43466">
    <property type="entry name" value="2-OXO-4-HYDROXY-4-CARBOXY-5-UREIDOIMIDAZOLINE DECARBOXYLASE-RELATED"/>
    <property type="match status" value="1"/>
</dbReference>
<comment type="catalytic activity">
    <reaction evidence="1">
        <text>5-hydroxy-2-oxo-4-ureido-2,5-dihydro-1H-imidazole-5-carboxylate + H(+) = (S)-allantoin + CO2</text>
        <dbReference type="Rhea" id="RHEA:26301"/>
        <dbReference type="ChEBI" id="CHEBI:15378"/>
        <dbReference type="ChEBI" id="CHEBI:15678"/>
        <dbReference type="ChEBI" id="CHEBI:16526"/>
        <dbReference type="ChEBI" id="CHEBI:58639"/>
        <dbReference type="EC" id="4.1.1.97"/>
    </reaction>
</comment>
<name>A0A0A3YI49_9GAMM</name>
<evidence type="ECO:0000313" key="10">
    <source>
        <dbReference type="Proteomes" id="UP000030351"/>
    </source>
</evidence>
<organism evidence="9 10">
    <name type="scientific">Erwinia typographi</name>
    <dbReference type="NCBI Taxonomy" id="371042"/>
    <lineage>
        <taxon>Bacteria</taxon>
        <taxon>Pseudomonadati</taxon>
        <taxon>Pseudomonadota</taxon>
        <taxon>Gammaproteobacteria</taxon>
        <taxon>Enterobacterales</taxon>
        <taxon>Erwiniaceae</taxon>
        <taxon>Erwinia</taxon>
    </lineage>
</organism>
<evidence type="ECO:0000256" key="6">
    <source>
        <dbReference type="ARBA" id="ARBA00023239"/>
    </source>
</evidence>
<dbReference type="InterPro" id="IPR018020">
    <property type="entry name" value="OHCU_decarboxylase"/>
</dbReference>
<gene>
    <name evidence="9" type="ORF">NG99_25905</name>
</gene>
<dbReference type="STRING" id="371042.NG99_25905"/>
<dbReference type="EC" id="4.1.1.97" evidence="3"/>
<evidence type="ECO:0000256" key="5">
    <source>
        <dbReference type="ARBA" id="ARBA00022793"/>
    </source>
</evidence>
<dbReference type="InterPro" id="IPR036778">
    <property type="entry name" value="OHCU_decarboxylase_sf"/>
</dbReference>
<dbReference type="RefSeq" id="WP_034899449.1">
    <property type="nucleotide sequence ID" value="NZ_JRUQ01000102.1"/>
</dbReference>
<evidence type="ECO:0000256" key="2">
    <source>
        <dbReference type="ARBA" id="ARBA00004754"/>
    </source>
</evidence>
<dbReference type="NCBIfam" id="NF010372">
    <property type="entry name" value="PRK13798.1"/>
    <property type="match status" value="1"/>
</dbReference>
<accession>A0A0A3YI49</accession>
<evidence type="ECO:0000256" key="7">
    <source>
        <dbReference type="SAM" id="MobiDB-lite"/>
    </source>
</evidence>
<dbReference type="EMBL" id="JRUQ01000102">
    <property type="protein sequence ID" value="KGT86325.1"/>
    <property type="molecule type" value="Genomic_DNA"/>
</dbReference>
<reference evidence="9 10" key="1">
    <citation type="submission" date="2014-10" db="EMBL/GenBank/DDBJ databases">
        <title>Genome sequence of Erwinia typographi M043b.</title>
        <authorList>
            <person name="Chan K.-G."/>
            <person name="Tan W.-S."/>
        </authorList>
    </citation>
    <scope>NUCLEOTIDE SEQUENCE [LARGE SCALE GENOMIC DNA]</scope>
    <source>
        <strain evidence="9 10">M043b</strain>
    </source>
</reference>
<evidence type="ECO:0000256" key="1">
    <source>
        <dbReference type="ARBA" id="ARBA00001163"/>
    </source>
</evidence>
<comment type="pathway">
    <text evidence="2">Purine metabolism; urate degradation; (S)-allantoin from urate: step 3/3.</text>
</comment>
<feature type="region of interest" description="Disordered" evidence="7">
    <location>
        <begin position="67"/>
        <end position="91"/>
    </location>
</feature>
<dbReference type="InterPro" id="IPR017595">
    <property type="entry name" value="OHCU_decarboxylase-2"/>
</dbReference>
<keyword evidence="6" id="KW-0456">Lyase</keyword>
<dbReference type="eggNOG" id="COG3195">
    <property type="taxonomic scope" value="Bacteria"/>
</dbReference>
<keyword evidence="10" id="KW-1185">Reference proteome</keyword>
<dbReference type="Proteomes" id="UP000030351">
    <property type="component" value="Unassembled WGS sequence"/>
</dbReference>
<comment type="caution">
    <text evidence="9">The sequence shown here is derived from an EMBL/GenBank/DDBJ whole genome shotgun (WGS) entry which is preliminary data.</text>
</comment>
<keyword evidence="5" id="KW-0210">Decarboxylase</keyword>
<evidence type="ECO:0000256" key="4">
    <source>
        <dbReference type="ARBA" id="ARBA00022631"/>
    </source>
</evidence>
<dbReference type="GO" id="GO:0006144">
    <property type="term" value="P:purine nucleobase metabolic process"/>
    <property type="evidence" value="ECO:0007669"/>
    <property type="project" value="UniProtKB-KW"/>
</dbReference>
<feature type="domain" description="Oxo-4-hydroxy-4-carboxy-5-ureidoimidazoline decarboxylase" evidence="8">
    <location>
        <begin position="7"/>
        <end position="160"/>
    </location>
</feature>